<protein>
    <recommendedName>
        <fullName evidence="10">Putative proline/betaine transporter</fullName>
    </recommendedName>
</protein>
<dbReference type="PROSITE" id="PS00217">
    <property type="entry name" value="SUGAR_TRANSPORT_2"/>
    <property type="match status" value="1"/>
</dbReference>
<keyword evidence="7 11" id="KW-1133">Transmembrane helix</keyword>
<feature type="domain" description="Major facilitator superfamily (MFS) profile" evidence="12">
    <location>
        <begin position="24"/>
        <end position="431"/>
    </location>
</feature>
<feature type="transmembrane region" description="Helical" evidence="11">
    <location>
        <begin position="63"/>
        <end position="84"/>
    </location>
</feature>
<evidence type="ECO:0000256" key="6">
    <source>
        <dbReference type="ARBA" id="ARBA00022847"/>
    </source>
</evidence>
<dbReference type="InterPro" id="IPR011701">
    <property type="entry name" value="MFS"/>
</dbReference>
<dbReference type="PROSITE" id="PS50850">
    <property type="entry name" value="MFS"/>
    <property type="match status" value="1"/>
</dbReference>
<dbReference type="PANTHER" id="PTHR43528:SF1">
    <property type="entry name" value="ALPHA-KETOGLUTARATE PERMEASE"/>
    <property type="match status" value="1"/>
</dbReference>
<dbReference type="Gene3D" id="1.20.1250.20">
    <property type="entry name" value="MFS general substrate transporter like domains"/>
    <property type="match status" value="1"/>
</dbReference>
<organism evidence="13 14">
    <name type="scientific">Actinomycetospora succinea</name>
    <dbReference type="NCBI Taxonomy" id="663603"/>
    <lineage>
        <taxon>Bacteria</taxon>
        <taxon>Bacillati</taxon>
        <taxon>Actinomycetota</taxon>
        <taxon>Actinomycetes</taxon>
        <taxon>Pseudonocardiales</taxon>
        <taxon>Pseudonocardiaceae</taxon>
        <taxon>Actinomycetospora</taxon>
    </lineage>
</organism>
<keyword evidence="5 11" id="KW-0812">Transmembrane</keyword>
<gene>
    <name evidence="13" type="ORF">EV188_11449</name>
</gene>
<dbReference type="OrthoDB" id="9066401at2"/>
<dbReference type="PANTHER" id="PTHR43528">
    <property type="entry name" value="ALPHA-KETOGLUTARATE PERMEASE"/>
    <property type="match status" value="1"/>
</dbReference>
<dbReference type="InterPro" id="IPR005829">
    <property type="entry name" value="Sugar_transporter_CS"/>
</dbReference>
<evidence type="ECO:0000256" key="10">
    <source>
        <dbReference type="ARBA" id="ARBA00039918"/>
    </source>
</evidence>
<comment type="function">
    <text evidence="9">May be a proton symporter involved in the uptake of osmolytes such as proline and glycine betaine.</text>
</comment>
<feature type="transmembrane region" description="Helical" evidence="11">
    <location>
        <begin position="250"/>
        <end position="272"/>
    </location>
</feature>
<keyword evidence="14" id="KW-1185">Reference proteome</keyword>
<evidence type="ECO:0000256" key="9">
    <source>
        <dbReference type="ARBA" id="ARBA00037295"/>
    </source>
</evidence>
<evidence type="ECO:0000256" key="2">
    <source>
        <dbReference type="ARBA" id="ARBA00008240"/>
    </source>
</evidence>
<dbReference type="Pfam" id="PF00083">
    <property type="entry name" value="Sugar_tr"/>
    <property type="match status" value="1"/>
</dbReference>
<evidence type="ECO:0000256" key="8">
    <source>
        <dbReference type="ARBA" id="ARBA00023136"/>
    </source>
</evidence>
<comment type="caution">
    <text evidence="13">The sequence shown here is derived from an EMBL/GenBank/DDBJ whole genome shotgun (WGS) entry which is preliminary data.</text>
</comment>
<dbReference type="GO" id="GO:0015293">
    <property type="term" value="F:symporter activity"/>
    <property type="evidence" value="ECO:0007669"/>
    <property type="project" value="UniProtKB-KW"/>
</dbReference>
<evidence type="ECO:0000256" key="7">
    <source>
        <dbReference type="ARBA" id="ARBA00022989"/>
    </source>
</evidence>
<evidence type="ECO:0000313" key="14">
    <source>
        <dbReference type="Proteomes" id="UP000295705"/>
    </source>
</evidence>
<sequence>MSSTDSSTESSAQPSRPSTLPRSVVTATVIGNFTEWFDFAIYGAVATVLGRVFFPSTDPTASLLASLAVFGAAFVFRPLGGALLGSIGDRYGRRVALSAAVLGISGATTVIALLPSYASIGLAAPVLLVLLRCIQGLSAGGEWTSASAFLVEYAPAARRGARASLVSASGGLAIVAGTLSVLALEALLDPAQMQAWGWRVPFLLAAPLGLVGLYLRLRLDETPVYRELRRNDDVLATPLREALRSQRRTLWIAFACASVTGVGFYYLATYFATAMSVEGSRTTALGVVSLALLVYVVLCPLAGRLSDRIGRRPVYVGGALAHAVLAVPVLFLVGSGSPVLALVGMCLFAVPQAGLNVMSSIVLVELFPARTRSSAAALAYSLGVGPIAGTAPLVAAALAAATGSPVAPAIYLAAIALAVGLVLLKVLPETAHRSLAATTADLGPVNSSSRLS</sequence>
<accession>A0A4R6UJF1</accession>
<evidence type="ECO:0000313" key="13">
    <source>
        <dbReference type="EMBL" id="TDQ46961.1"/>
    </source>
</evidence>
<feature type="transmembrane region" description="Helical" evidence="11">
    <location>
        <begin position="163"/>
        <end position="184"/>
    </location>
</feature>
<comment type="similarity">
    <text evidence="2">Belongs to the major facilitator superfamily. Metabolite:H+ Symporter (MHS) family (TC 2.A.1.6) family.</text>
</comment>
<evidence type="ECO:0000256" key="3">
    <source>
        <dbReference type="ARBA" id="ARBA00022448"/>
    </source>
</evidence>
<evidence type="ECO:0000256" key="5">
    <source>
        <dbReference type="ARBA" id="ARBA00022692"/>
    </source>
</evidence>
<dbReference type="AlphaFoldDB" id="A0A4R6UJF1"/>
<keyword evidence="8 11" id="KW-0472">Membrane</keyword>
<dbReference type="FunFam" id="1.20.1250.20:FF:000001">
    <property type="entry name" value="Dicarboxylate MFS transporter"/>
    <property type="match status" value="1"/>
</dbReference>
<reference evidence="13 14" key="1">
    <citation type="submission" date="2019-03" db="EMBL/GenBank/DDBJ databases">
        <title>Genomic Encyclopedia of Type Strains, Phase IV (KMG-IV): sequencing the most valuable type-strain genomes for metagenomic binning, comparative biology and taxonomic classification.</title>
        <authorList>
            <person name="Goeker M."/>
        </authorList>
    </citation>
    <scope>NUCLEOTIDE SEQUENCE [LARGE SCALE GENOMIC DNA]</scope>
    <source>
        <strain evidence="13 14">DSM 45775</strain>
    </source>
</reference>
<feature type="transmembrane region" description="Helical" evidence="11">
    <location>
        <begin position="284"/>
        <end position="302"/>
    </location>
</feature>
<proteinExistence type="inferred from homology"/>
<dbReference type="PROSITE" id="PS00216">
    <property type="entry name" value="SUGAR_TRANSPORT_1"/>
    <property type="match status" value="1"/>
</dbReference>
<keyword evidence="6" id="KW-0769">Symport</keyword>
<dbReference type="RefSeq" id="WP_133829887.1">
    <property type="nucleotide sequence ID" value="NZ_BAABHR010000059.1"/>
</dbReference>
<dbReference type="Pfam" id="PF07690">
    <property type="entry name" value="MFS_1"/>
    <property type="match status" value="1"/>
</dbReference>
<dbReference type="SUPFAM" id="SSF103473">
    <property type="entry name" value="MFS general substrate transporter"/>
    <property type="match status" value="1"/>
</dbReference>
<keyword evidence="4" id="KW-1003">Cell membrane</keyword>
<feature type="transmembrane region" description="Helical" evidence="11">
    <location>
        <begin position="96"/>
        <end position="120"/>
    </location>
</feature>
<dbReference type="GO" id="GO:0005886">
    <property type="term" value="C:plasma membrane"/>
    <property type="evidence" value="ECO:0007669"/>
    <property type="project" value="UniProtKB-SubCell"/>
</dbReference>
<dbReference type="Proteomes" id="UP000295705">
    <property type="component" value="Unassembled WGS sequence"/>
</dbReference>
<dbReference type="InterPro" id="IPR036259">
    <property type="entry name" value="MFS_trans_sf"/>
</dbReference>
<feature type="transmembrane region" description="Helical" evidence="11">
    <location>
        <begin position="339"/>
        <end position="364"/>
    </location>
</feature>
<feature type="transmembrane region" description="Helical" evidence="11">
    <location>
        <begin position="376"/>
        <end position="400"/>
    </location>
</feature>
<dbReference type="InterPro" id="IPR051084">
    <property type="entry name" value="H+-coupled_symporters"/>
</dbReference>
<name>A0A4R6UJF1_9PSEU</name>
<evidence type="ECO:0000259" key="12">
    <source>
        <dbReference type="PROSITE" id="PS50850"/>
    </source>
</evidence>
<feature type="transmembrane region" description="Helical" evidence="11">
    <location>
        <begin position="406"/>
        <end position="424"/>
    </location>
</feature>
<evidence type="ECO:0000256" key="11">
    <source>
        <dbReference type="SAM" id="Phobius"/>
    </source>
</evidence>
<keyword evidence="3" id="KW-0813">Transport</keyword>
<comment type="subcellular location">
    <subcellularLocation>
        <location evidence="1">Cell membrane</location>
        <topology evidence="1">Multi-pass membrane protein</topology>
    </subcellularLocation>
</comment>
<feature type="transmembrane region" description="Helical" evidence="11">
    <location>
        <begin position="196"/>
        <end position="217"/>
    </location>
</feature>
<dbReference type="InterPro" id="IPR020846">
    <property type="entry name" value="MFS_dom"/>
</dbReference>
<feature type="transmembrane region" description="Helical" evidence="11">
    <location>
        <begin position="314"/>
        <end position="333"/>
    </location>
</feature>
<evidence type="ECO:0000256" key="1">
    <source>
        <dbReference type="ARBA" id="ARBA00004651"/>
    </source>
</evidence>
<dbReference type="InterPro" id="IPR005828">
    <property type="entry name" value="MFS_sugar_transport-like"/>
</dbReference>
<dbReference type="EMBL" id="SNYO01000014">
    <property type="protein sequence ID" value="TDQ46961.1"/>
    <property type="molecule type" value="Genomic_DNA"/>
</dbReference>
<evidence type="ECO:0000256" key="4">
    <source>
        <dbReference type="ARBA" id="ARBA00022475"/>
    </source>
</evidence>